<dbReference type="OrthoDB" id="2779at2759"/>
<accession>A0A1Z5J9U3</accession>
<reference evidence="2 3" key="1">
    <citation type="journal article" date="2015" name="Plant Cell">
        <title>Oil accumulation by the oleaginous diatom Fistulifera solaris as revealed by the genome and transcriptome.</title>
        <authorList>
            <person name="Tanaka T."/>
            <person name="Maeda Y."/>
            <person name="Veluchamy A."/>
            <person name="Tanaka M."/>
            <person name="Abida H."/>
            <person name="Marechal E."/>
            <person name="Bowler C."/>
            <person name="Muto M."/>
            <person name="Sunaga Y."/>
            <person name="Tanaka M."/>
            <person name="Yoshino T."/>
            <person name="Taniguchi T."/>
            <person name="Fukuda Y."/>
            <person name="Nemoto M."/>
            <person name="Matsumoto M."/>
            <person name="Wong P.S."/>
            <person name="Aburatani S."/>
            <person name="Fujibuchi W."/>
        </authorList>
    </citation>
    <scope>NUCLEOTIDE SEQUENCE [LARGE SCALE GENOMIC DNA]</scope>
    <source>
        <strain evidence="2 3">JPCC DA0580</strain>
    </source>
</reference>
<feature type="region of interest" description="Disordered" evidence="1">
    <location>
        <begin position="164"/>
        <end position="187"/>
    </location>
</feature>
<sequence length="419" mass="48409">MTGLLIASTTASLAFAFFGVSRFPTMMAKFGVFVHSLVTLLSGLNEELPEKKPRRLRQKRKKPTVRRPDGYWSDLDHLQSELRTFWSDHSVSLPPHQPPPIPNEVLLRYYQRHDIRAALVKWGGREAVSQLWGGSPVIPGRWKEAVQASPELRQLVEADTTLSMQSPPSLSRNNTIHQQESSLKWKHQEGRKPKGYWNTKTLLKELYTYVSFYRENYQRPAVWMPRPSEFAKEGRDDLRQAFHRFGGAKKVARLAGMVPFREWYYFEGQLELLMELQRYLKEYGKDETFPVVEDVKRNGFDQLYSLIQYYGGRKFLAARFGMKTVEKSDLYANLNFGPFSLDFAVRLLTFIRRREMQKKPPLVYPAIRIPSPIQLSAGDEEALYLHESIIKFGGYENVARRLGLAFYSASGKIENQGTG</sequence>
<evidence type="ECO:0000313" key="2">
    <source>
        <dbReference type="EMBL" id="GAX10662.1"/>
    </source>
</evidence>
<proteinExistence type="predicted"/>
<gene>
    <name evidence="2" type="ORF">FisN_14Lh171</name>
</gene>
<evidence type="ECO:0000256" key="1">
    <source>
        <dbReference type="SAM" id="MobiDB-lite"/>
    </source>
</evidence>
<dbReference type="InParanoid" id="A0A1Z5J9U3"/>
<comment type="caution">
    <text evidence="2">The sequence shown here is derived from an EMBL/GenBank/DDBJ whole genome shotgun (WGS) entry which is preliminary data.</text>
</comment>
<feature type="compositionally biased region" description="Polar residues" evidence="1">
    <location>
        <begin position="164"/>
        <end position="182"/>
    </location>
</feature>
<protein>
    <submittedName>
        <fullName evidence="2">Uncharacterized protein</fullName>
    </submittedName>
</protein>
<name>A0A1Z5J9U3_FISSO</name>
<dbReference type="Proteomes" id="UP000198406">
    <property type="component" value="Unassembled WGS sequence"/>
</dbReference>
<dbReference type="AlphaFoldDB" id="A0A1Z5J9U3"/>
<keyword evidence="3" id="KW-1185">Reference proteome</keyword>
<organism evidence="2 3">
    <name type="scientific">Fistulifera solaris</name>
    <name type="common">Oleaginous diatom</name>
    <dbReference type="NCBI Taxonomy" id="1519565"/>
    <lineage>
        <taxon>Eukaryota</taxon>
        <taxon>Sar</taxon>
        <taxon>Stramenopiles</taxon>
        <taxon>Ochrophyta</taxon>
        <taxon>Bacillariophyta</taxon>
        <taxon>Bacillariophyceae</taxon>
        <taxon>Bacillariophycidae</taxon>
        <taxon>Naviculales</taxon>
        <taxon>Naviculaceae</taxon>
        <taxon>Fistulifera</taxon>
    </lineage>
</organism>
<evidence type="ECO:0000313" key="3">
    <source>
        <dbReference type="Proteomes" id="UP000198406"/>
    </source>
</evidence>
<dbReference type="EMBL" id="BDSP01000022">
    <property type="protein sequence ID" value="GAX10662.1"/>
    <property type="molecule type" value="Genomic_DNA"/>
</dbReference>